<keyword evidence="3" id="KW-1185">Reference proteome</keyword>
<accession>A0A2S3ZR99</accession>
<dbReference type="EMBL" id="PPXC01000025">
    <property type="protein sequence ID" value="POH71703.1"/>
    <property type="molecule type" value="Genomic_DNA"/>
</dbReference>
<dbReference type="Gene3D" id="3.40.630.30">
    <property type="match status" value="1"/>
</dbReference>
<feature type="domain" description="N-acetyltransferase" evidence="1">
    <location>
        <begin position="30"/>
        <end position="174"/>
    </location>
</feature>
<reference evidence="2 3" key="1">
    <citation type="submission" date="2018-01" db="EMBL/GenBank/DDBJ databases">
        <title>Arthrobacter sp. nov., from glaciers in China.</title>
        <authorList>
            <person name="Liu Q."/>
            <person name="Xin Y.-H."/>
        </authorList>
    </citation>
    <scope>NUCLEOTIDE SEQUENCE [LARGE SCALE GENOMIC DNA]</scope>
    <source>
        <strain evidence="2 3">HLT2-12-2</strain>
    </source>
</reference>
<evidence type="ECO:0000259" key="1">
    <source>
        <dbReference type="PROSITE" id="PS51186"/>
    </source>
</evidence>
<evidence type="ECO:0000313" key="3">
    <source>
        <dbReference type="Proteomes" id="UP000237061"/>
    </source>
</evidence>
<dbReference type="GO" id="GO:0016747">
    <property type="term" value="F:acyltransferase activity, transferring groups other than amino-acyl groups"/>
    <property type="evidence" value="ECO:0007669"/>
    <property type="project" value="InterPro"/>
</dbReference>
<dbReference type="PANTHER" id="PTHR39173:SF1">
    <property type="entry name" value="ACETYLTRANSFERASE"/>
    <property type="match status" value="1"/>
</dbReference>
<sequence length="193" mass="21571">MLKLADPAVTFHRSWVEAKGEWPDGHQDGSGIRPGDRFETTKDFEAWIKRLTMPADPAMLFSGVQVNTSRFWIVEHETYLGAIELRHVLTPIMLEAVGHIGYNIRPTARGRGIATWALKAILPHARSMGLTRVLLTCDEQNLPSARTIEKNGGVLEDIRSTEIGVKRRYWIDLSGYPCDQAGEESSRSGSNRA</sequence>
<dbReference type="InterPro" id="IPR000182">
    <property type="entry name" value="GNAT_dom"/>
</dbReference>
<dbReference type="SUPFAM" id="SSF55729">
    <property type="entry name" value="Acyl-CoA N-acyltransferases (Nat)"/>
    <property type="match status" value="1"/>
</dbReference>
<evidence type="ECO:0000313" key="2">
    <source>
        <dbReference type="EMBL" id="POH71703.1"/>
    </source>
</evidence>
<dbReference type="InterPro" id="IPR016181">
    <property type="entry name" value="Acyl_CoA_acyltransferase"/>
</dbReference>
<comment type="caution">
    <text evidence="2">The sequence shown here is derived from an EMBL/GenBank/DDBJ whole genome shotgun (WGS) entry which is preliminary data.</text>
</comment>
<organism evidence="2 3">
    <name type="scientific">Arthrobacter glacialis</name>
    <dbReference type="NCBI Taxonomy" id="1664"/>
    <lineage>
        <taxon>Bacteria</taxon>
        <taxon>Bacillati</taxon>
        <taxon>Actinomycetota</taxon>
        <taxon>Actinomycetes</taxon>
        <taxon>Micrococcales</taxon>
        <taxon>Micrococcaceae</taxon>
        <taxon>Arthrobacter</taxon>
    </lineage>
</organism>
<protein>
    <submittedName>
        <fullName evidence="2">GNAT family N-acetyltransferase</fullName>
    </submittedName>
</protein>
<dbReference type="Pfam" id="PF13302">
    <property type="entry name" value="Acetyltransf_3"/>
    <property type="match status" value="1"/>
</dbReference>
<dbReference type="OrthoDB" id="9797989at2"/>
<keyword evidence="2" id="KW-0808">Transferase</keyword>
<dbReference type="PROSITE" id="PS51186">
    <property type="entry name" value="GNAT"/>
    <property type="match status" value="1"/>
</dbReference>
<dbReference type="Proteomes" id="UP000237061">
    <property type="component" value="Unassembled WGS sequence"/>
</dbReference>
<name>A0A2S3ZR99_ARTGL</name>
<proteinExistence type="predicted"/>
<gene>
    <name evidence="2" type="ORF">CVS27_19625</name>
</gene>
<dbReference type="PANTHER" id="PTHR39173">
    <property type="entry name" value="ACETYLTRANSFERASE"/>
    <property type="match status" value="1"/>
</dbReference>
<dbReference type="CDD" id="cd04301">
    <property type="entry name" value="NAT_SF"/>
    <property type="match status" value="1"/>
</dbReference>
<dbReference type="AlphaFoldDB" id="A0A2S3ZR99"/>